<sequence>MNFLYSAYGFDLLSIFLLILSFIFSFMRHTRILAMILNLIVLYRAFSKNIYKRSSELNKFTNLLNKVLSKFGRKLPDNFPRATLDGIPRLFNELKYSLNQKIKFKIVVCPRCNQKLRLPRGKKNIIVTCRKCSYEFKART</sequence>
<dbReference type="eggNOG" id="COG4416">
    <property type="taxonomic scope" value="Bacteria"/>
</dbReference>
<dbReference type="Proteomes" id="UP000182135">
    <property type="component" value="Unassembled WGS sequence"/>
</dbReference>
<feature type="transmembrane region" description="Helical" evidence="1">
    <location>
        <begin position="7"/>
        <end position="26"/>
    </location>
</feature>
<protein>
    <submittedName>
        <fullName evidence="3">RNA polymerases M subunit</fullName>
    </submittedName>
</protein>
<evidence type="ECO:0000259" key="2">
    <source>
        <dbReference type="Pfam" id="PF02150"/>
    </source>
</evidence>
<accession>A0A1I2JKF8</accession>
<keyword evidence="1" id="KW-1133">Transmembrane helix</keyword>
<feature type="domain" description="DNA-directed RNA polymerase II subunit RPB9-like zinc ribbon" evidence="2">
    <location>
        <begin position="109"/>
        <end position="136"/>
    </location>
</feature>
<evidence type="ECO:0000313" key="3">
    <source>
        <dbReference type="EMBL" id="SFF55332.1"/>
    </source>
</evidence>
<name>A0A1I2JKF8_9CLOT</name>
<reference evidence="3 4" key="1">
    <citation type="submission" date="2016-10" db="EMBL/GenBank/DDBJ databases">
        <authorList>
            <person name="de Groot N.N."/>
        </authorList>
    </citation>
    <scope>NUCLEOTIDE SEQUENCE [LARGE SCALE GENOMIC DNA]</scope>
    <source>
        <strain evidence="3 4">NLAE-zl-G419</strain>
    </source>
</reference>
<keyword evidence="1" id="KW-0472">Membrane</keyword>
<dbReference type="EMBL" id="FOOE01000002">
    <property type="protein sequence ID" value="SFF55332.1"/>
    <property type="molecule type" value="Genomic_DNA"/>
</dbReference>
<dbReference type="GO" id="GO:0006351">
    <property type="term" value="P:DNA-templated transcription"/>
    <property type="evidence" value="ECO:0007669"/>
    <property type="project" value="InterPro"/>
</dbReference>
<gene>
    <name evidence="3" type="ORF">SAMN04487885_102189</name>
</gene>
<dbReference type="STRING" id="1529.SAMN04487885_102189"/>
<organism evidence="3 4">
    <name type="scientific">Clostridium cadaveris</name>
    <dbReference type="NCBI Taxonomy" id="1529"/>
    <lineage>
        <taxon>Bacteria</taxon>
        <taxon>Bacillati</taxon>
        <taxon>Bacillota</taxon>
        <taxon>Clostridia</taxon>
        <taxon>Eubacteriales</taxon>
        <taxon>Clostridiaceae</taxon>
        <taxon>Clostridium</taxon>
    </lineage>
</organism>
<dbReference type="OrthoDB" id="3174166at2"/>
<dbReference type="RefSeq" id="WP_074844391.1">
    <property type="nucleotide sequence ID" value="NZ_BAAACD010000024.1"/>
</dbReference>
<proteinExistence type="predicted"/>
<keyword evidence="1" id="KW-0812">Transmembrane</keyword>
<dbReference type="Pfam" id="PF02150">
    <property type="entry name" value="Zn_ribbon_RPB9"/>
    <property type="match status" value="1"/>
</dbReference>
<keyword evidence="4" id="KW-1185">Reference proteome</keyword>
<evidence type="ECO:0000256" key="1">
    <source>
        <dbReference type="SAM" id="Phobius"/>
    </source>
</evidence>
<dbReference type="InterPro" id="IPR001529">
    <property type="entry name" value="Zn_ribbon_RPB9"/>
</dbReference>
<dbReference type="AlphaFoldDB" id="A0A1I2JKF8"/>
<evidence type="ECO:0000313" key="4">
    <source>
        <dbReference type="Proteomes" id="UP000182135"/>
    </source>
</evidence>